<dbReference type="EMBL" id="CM016553">
    <property type="protein sequence ID" value="TKW35848.1"/>
    <property type="molecule type" value="Genomic_DNA"/>
</dbReference>
<dbReference type="Proteomes" id="UP000298652">
    <property type="component" value="Chromosome 2"/>
</dbReference>
<proteinExistence type="predicted"/>
<accession>A0A4U6W0F3</accession>
<reference evidence="1" key="1">
    <citation type="submission" date="2019-03" db="EMBL/GenBank/DDBJ databases">
        <title>WGS assembly of Setaria viridis.</title>
        <authorList>
            <person name="Huang P."/>
            <person name="Jenkins J."/>
            <person name="Grimwood J."/>
            <person name="Barry K."/>
            <person name="Healey A."/>
            <person name="Mamidi S."/>
            <person name="Sreedasyam A."/>
            <person name="Shu S."/>
            <person name="Feldman M."/>
            <person name="Wu J."/>
            <person name="Yu Y."/>
            <person name="Chen C."/>
            <person name="Johnson J."/>
            <person name="Rokhsar D."/>
            <person name="Baxter I."/>
            <person name="Schmutz J."/>
            <person name="Brutnell T."/>
            <person name="Kellogg E."/>
        </authorList>
    </citation>
    <scope>NUCLEOTIDE SEQUENCE [LARGE SCALE GENOMIC DNA]</scope>
</reference>
<organism evidence="1 2">
    <name type="scientific">Setaria viridis</name>
    <name type="common">Green bristlegrass</name>
    <name type="synonym">Setaria italica subsp. viridis</name>
    <dbReference type="NCBI Taxonomy" id="4556"/>
    <lineage>
        <taxon>Eukaryota</taxon>
        <taxon>Viridiplantae</taxon>
        <taxon>Streptophyta</taxon>
        <taxon>Embryophyta</taxon>
        <taxon>Tracheophyta</taxon>
        <taxon>Spermatophyta</taxon>
        <taxon>Magnoliopsida</taxon>
        <taxon>Liliopsida</taxon>
        <taxon>Poales</taxon>
        <taxon>Poaceae</taxon>
        <taxon>PACMAD clade</taxon>
        <taxon>Panicoideae</taxon>
        <taxon>Panicodae</taxon>
        <taxon>Paniceae</taxon>
        <taxon>Cenchrinae</taxon>
        <taxon>Setaria</taxon>
    </lineage>
</organism>
<dbReference type="AlphaFoldDB" id="A0A4U6W0F3"/>
<name>A0A4U6W0F3_SETVI</name>
<evidence type="ECO:0000313" key="2">
    <source>
        <dbReference type="Proteomes" id="UP000298652"/>
    </source>
</evidence>
<keyword evidence="2" id="KW-1185">Reference proteome</keyword>
<evidence type="ECO:0000313" key="1">
    <source>
        <dbReference type="EMBL" id="TKW35848.1"/>
    </source>
</evidence>
<gene>
    <name evidence="1" type="ORF">SEVIR_2G402200v2</name>
</gene>
<protein>
    <submittedName>
        <fullName evidence="1">Uncharacterized protein</fullName>
    </submittedName>
</protein>
<dbReference type="Gramene" id="TKW35848">
    <property type="protein sequence ID" value="TKW35848"/>
    <property type="gene ID" value="SEVIR_2G402200v2"/>
</dbReference>
<sequence length="274" mass="30189">MLFQSKAYLYRTKPADELWFIIGPRHSILSTVRFLPGFIEPFDHVRTRARKLAASFPTPLIVPCRGRRHVRRPASARSFLCLRASRPIDRPPGLDSIHGDGPHSVAYLGCDAARTKAAGTEIPAAAVLVLITSGSWCCISFHDRPSSISDAEQQHDITFEFEARAMVAPALLSNPAHAAALDLWSFQNPNPPPQQSTTDLMLLLRWRRKKAAADSVTLEPSEQPALPSGHGGLAVSHLCTPDWNFSQLSSSLISNYVVTAILYVQVCFPDIRSK</sequence>